<dbReference type="AlphaFoldDB" id="A0A382CW13"/>
<organism evidence="1">
    <name type="scientific">marine metagenome</name>
    <dbReference type="NCBI Taxonomy" id="408172"/>
    <lineage>
        <taxon>unclassified sequences</taxon>
        <taxon>metagenomes</taxon>
        <taxon>ecological metagenomes</taxon>
    </lineage>
</organism>
<protein>
    <submittedName>
        <fullName evidence="1">Uncharacterized protein</fullName>
    </submittedName>
</protein>
<accession>A0A382CW13</accession>
<name>A0A382CW13_9ZZZZ</name>
<proteinExistence type="predicted"/>
<reference evidence="1" key="1">
    <citation type="submission" date="2018-05" db="EMBL/GenBank/DDBJ databases">
        <authorList>
            <person name="Lanie J.A."/>
            <person name="Ng W.-L."/>
            <person name="Kazmierczak K.M."/>
            <person name="Andrzejewski T.M."/>
            <person name="Davidsen T.M."/>
            <person name="Wayne K.J."/>
            <person name="Tettelin H."/>
            <person name="Glass J.I."/>
            <person name="Rusch D."/>
            <person name="Podicherti R."/>
            <person name="Tsui H.-C.T."/>
            <person name="Winkler M.E."/>
        </authorList>
    </citation>
    <scope>NUCLEOTIDE SEQUENCE</scope>
</reference>
<dbReference type="EMBL" id="UINC01036296">
    <property type="protein sequence ID" value="SVB30042.1"/>
    <property type="molecule type" value="Genomic_DNA"/>
</dbReference>
<gene>
    <name evidence="1" type="ORF">METZ01_LOCUS182896</name>
</gene>
<sequence length="64" mass="7097">MKKPLSSNSTSPVMSSQAKRTDCKHFAGCAHEYMFISGFTRSTVSKPKHEVLIIKVAHEAAHHD</sequence>
<evidence type="ECO:0000313" key="1">
    <source>
        <dbReference type="EMBL" id="SVB30042.1"/>
    </source>
</evidence>